<feature type="domain" description="BclA C-terminal" evidence="1">
    <location>
        <begin position="5"/>
        <end position="137"/>
    </location>
</feature>
<sequence>MQAGAAVNTNGATLAITLLNPTVNIPFPNAQNLSAGITVNNPTADTFTINTAGRYHITYSLYPTLTLLTSFQLFRNATAVPGTQVNAAIGIGMVFNQIIINITAGDTIRVTANASLVATVTLGAGTAAATVSIIQVS</sequence>
<dbReference type="Gene3D" id="2.60.120.40">
    <property type="match status" value="1"/>
</dbReference>
<reference evidence="2 3" key="1">
    <citation type="submission" date="2019-01" db="EMBL/GenBank/DDBJ databases">
        <title>Complete genome sequence of Cohnella hallensis HS21 isolated from Korean fir (Abies koreana) rhizospheric soil.</title>
        <authorList>
            <person name="Jiang L."/>
            <person name="Kang S.W."/>
            <person name="Kim S."/>
            <person name="Jung J."/>
            <person name="Kim C.Y."/>
            <person name="Kim D.H."/>
            <person name="Kim S.W."/>
            <person name="Lee J."/>
        </authorList>
    </citation>
    <scope>NUCLEOTIDE SEQUENCE [LARGE SCALE GENOMIC DNA]</scope>
    <source>
        <strain evidence="2 3">HS21</strain>
    </source>
</reference>
<dbReference type="Pfam" id="PF18573">
    <property type="entry name" value="BclA_C"/>
    <property type="match status" value="1"/>
</dbReference>
<dbReference type="Proteomes" id="UP000289856">
    <property type="component" value="Chromosome"/>
</dbReference>
<dbReference type="InterPro" id="IPR041415">
    <property type="entry name" value="BclA_C"/>
</dbReference>
<keyword evidence="3" id="KW-1185">Reference proteome</keyword>
<name>A0A3T1D1F5_9BACL</name>
<accession>A0A3T1D1F5</accession>
<gene>
    <name evidence="2" type="ORF">KCTCHS21_13250</name>
</gene>
<evidence type="ECO:0000259" key="1">
    <source>
        <dbReference type="Pfam" id="PF18573"/>
    </source>
</evidence>
<evidence type="ECO:0000313" key="3">
    <source>
        <dbReference type="Proteomes" id="UP000289856"/>
    </source>
</evidence>
<dbReference type="EMBL" id="AP019400">
    <property type="protein sequence ID" value="BBI31926.1"/>
    <property type="molecule type" value="Genomic_DNA"/>
</dbReference>
<dbReference type="KEGG" id="cohn:KCTCHS21_13250"/>
<dbReference type="SUPFAM" id="SSF49842">
    <property type="entry name" value="TNF-like"/>
    <property type="match status" value="1"/>
</dbReference>
<evidence type="ECO:0000313" key="2">
    <source>
        <dbReference type="EMBL" id="BBI31926.1"/>
    </source>
</evidence>
<protein>
    <recommendedName>
        <fullName evidence="1">BclA C-terminal domain-containing protein</fullName>
    </recommendedName>
</protein>
<organism evidence="2 3">
    <name type="scientific">Cohnella abietis</name>
    <dbReference type="NCBI Taxonomy" id="2507935"/>
    <lineage>
        <taxon>Bacteria</taxon>
        <taxon>Bacillati</taxon>
        <taxon>Bacillota</taxon>
        <taxon>Bacilli</taxon>
        <taxon>Bacillales</taxon>
        <taxon>Paenibacillaceae</taxon>
        <taxon>Cohnella</taxon>
    </lineage>
</organism>
<dbReference type="AlphaFoldDB" id="A0A3T1D1F5"/>
<dbReference type="InterPro" id="IPR008983">
    <property type="entry name" value="Tumour_necrosis_fac-like_dom"/>
</dbReference>
<proteinExistence type="predicted"/>